<dbReference type="Pfam" id="PF08626">
    <property type="entry name" value="TRAPPC9-Trs120"/>
    <property type="match status" value="1"/>
</dbReference>
<accession>A0A1E1XA51</accession>
<dbReference type="InterPro" id="IPR058568">
    <property type="entry name" value="Ig_TRAPPC9_Trs120_4th"/>
</dbReference>
<name>A0A1E1XA51_9ACAR</name>
<feature type="domain" description="Trs120/TRAPPC9 first Ig-like" evidence="4">
    <location>
        <begin position="529"/>
        <end position="635"/>
    </location>
</feature>
<evidence type="ECO:0000259" key="3">
    <source>
        <dbReference type="Pfam" id="PF08626"/>
    </source>
</evidence>
<evidence type="ECO:0000256" key="2">
    <source>
        <dbReference type="SAM" id="MobiDB-lite"/>
    </source>
</evidence>
<evidence type="ECO:0000259" key="4">
    <source>
        <dbReference type="Pfam" id="PF26254"/>
    </source>
</evidence>
<comment type="similarity">
    <text evidence="1">Belongs to the NIBP family.</text>
</comment>
<dbReference type="InterPro" id="IPR013935">
    <property type="entry name" value="Trs120_TRAPPC9"/>
</dbReference>
<protein>
    <submittedName>
        <fullName evidence="6">Putative targeting complex trapp subunit</fullName>
    </submittedName>
</protein>
<dbReference type="Pfam" id="PF26254">
    <property type="entry name" value="Ig_TRAPPC9-Trs120_1st"/>
    <property type="match status" value="1"/>
</dbReference>
<dbReference type="InterPro" id="IPR058565">
    <property type="entry name" value="Ig_TRAPPC9_Trs120_1st"/>
</dbReference>
<dbReference type="Pfam" id="PF26283">
    <property type="entry name" value="Ig_TRAPPC9-Trs120_4th"/>
    <property type="match status" value="1"/>
</dbReference>
<feature type="region of interest" description="Disordered" evidence="2">
    <location>
        <begin position="133"/>
        <end position="154"/>
    </location>
</feature>
<dbReference type="PANTHER" id="PTHR21512:SF5">
    <property type="entry name" value="TRAFFICKING PROTEIN PARTICLE COMPLEX SUBUNIT 9"/>
    <property type="match status" value="1"/>
</dbReference>
<evidence type="ECO:0000259" key="5">
    <source>
        <dbReference type="Pfam" id="PF26283"/>
    </source>
</evidence>
<dbReference type="GO" id="GO:0005802">
    <property type="term" value="C:trans-Golgi network"/>
    <property type="evidence" value="ECO:0007669"/>
    <property type="project" value="TreeGrafter"/>
</dbReference>
<dbReference type="AlphaFoldDB" id="A0A1E1XA51"/>
<proteinExistence type="evidence at transcript level"/>
<organism evidence="6">
    <name type="scientific">Amblyomma aureolatum</name>
    <dbReference type="NCBI Taxonomy" id="187763"/>
    <lineage>
        <taxon>Eukaryota</taxon>
        <taxon>Metazoa</taxon>
        <taxon>Ecdysozoa</taxon>
        <taxon>Arthropoda</taxon>
        <taxon>Chelicerata</taxon>
        <taxon>Arachnida</taxon>
        <taxon>Acari</taxon>
        <taxon>Parasitiformes</taxon>
        <taxon>Ixodida</taxon>
        <taxon>Ixodoidea</taxon>
        <taxon>Ixodidae</taxon>
        <taxon>Amblyomminae</taxon>
        <taxon>Amblyomma</taxon>
    </lineage>
</organism>
<feature type="domain" description="Trs120/TRAPPC9 fourth Ig-like" evidence="5">
    <location>
        <begin position="941"/>
        <end position="1074"/>
    </location>
</feature>
<reference evidence="6" key="1">
    <citation type="journal article" date="2017" name="Front. Cell. Infect. Microbiol.">
        <title>The Distinct Transcriptional Response of the Midgut of Amblyomma sculptum and Amblyomma aureolatum Ticks to Rickettsia rickettsii Correlates to Their Differences in Susceptibility to Infection.</title>
        <authorList>
            <person name="Martins L.A."/>
            <person name="Galletti M.F.B.M."/>
            <person name="Ribeiro J.M."/>
            <person name="Fujita A."/>
            <person name="Costa F.B."/>
            <person name="Labruna M.B."/>
            <person name="Daffre S."/>
            <person name="Fogaca A.C."/>
        </authorList>
    </citation>
    <scope>NUCLEOTIDE SEQUENCE</scope>
</reference>
<feature type="domain" description="Trs120/TRAPPC9 N-terminal" evidence="3">
    <location>
        <begin position="219"/>
        <end position="286"/>
    </location>
</feature>
<sequence length="1078" mass="118563">VDFEARLEDHHCLLVLVQPLGPAGPLWDRALEHIFRVRCTRLNDQQQPDGSRGVWLRYVTSYAADGSHWGDFQAHRRVLGLLTVGECGSKEENGSGGGVEALCHLHEQLLQQHPTAIDSRCLLFGGGAAGPSPPPALLSASGEEEAERGEEAAPPVSRLRSTQCLLYPELDGEKLERDVGDFAASLAWVLESRRLERCFDRHGPSASALPLLKAPFEDFVGLDTESRQFRRRCQGRQRKQLGDLSLQLGLGREAHALYTEAQELLRSVPDWLWLAATLEGAVAAACMPTAVGGVAVIQQQRRLSGPAIDEGWEQLRESCIHYAKYSPVAPIQAECGIKAARWLAAQGRALAAAEFVQSVVSMSLALSELEKVSWYGSLARLYSELGLERKAAFYMRVAALKCMAGKPNPTQCYQLLLKSLPGYRLSLNEKPAKGGTMEGWPRLQIQLLQDLLVTARKMDDLALAVSHVCQLLEWRLEWLSPTERAEACQQLQALASRLQGPASAQPPLLHLPLVRRFQPQAPAPHLRPLRLGSQTGSAAVSSSNSPFIFSPLQPHRRSGRAPLLWVQGEVAAVALQLCNPLPTELAVQHMSLVADGVPLESFPASLELPPESSPYPVKLLGTPRATGQLHLLGYSTCVLGVHSQCALVQPPPPVTVVAPLPLLEATANLPLAPDFATVGDAAHVVNNYALTLYAGERRQCQLTLTNSGAEPIEMLELSLQTKLDRESERSLIQWSPECLQLQLPLGPGCAASLTLDVHGQAPFLLPGGPVDSSQVAAPSTRVVEVVVQLRYSGGPGLQARYCRQLGLALTLEVQPSLLISRWDVLPAQEPTECHLVLDLRNETEHELELRADDERQPMLLEAKDSCRIPVTVPRCTADSWPCEQEEGARLSRLEPACRQHLRDAVTLRWWLPSLDRGGEASLDEVPWTPHMLDTILQSPLQWEVQVDGRVHSPEQEYVFPVGEPLRLSVLLRNVSQVSFQRLWLSAVGYQDRQNGTLSYRLESKAVFVGSDKLFIEQVEPGASEAHEFTLAFLLTGVYKLELSCRAQRQQQRPLVGLRDDERVWKCCPPIEVTVAPPS</sequence>
<dbReference type="EMBL" id="GFAC01003039">
    <property type="protein sequence ID" value="JAT96149.1"/>
    <property type="molecule type" value="mRNA"/>
</dbReference>
<dbReference type="PANTHER" id="PTHR21512">
    <property type="entry name" value="TRAFFICKING PROTEIN PARTICLE COMPLEX SUBUNIT 9"/>
    <property type="match status" value="1"/>
</dbReference>
<evidence type="ECO:0000256" key="1">
    <source>
        <dbReference type="ARBA" id="ARBA00008459"/>
    </source>
</evidence>
<feature type="non-terminal residue" evidence="6">
    <location>
        <position position="1"/>
    </location>
</feature>
<dbReference type="InterPro" id="IPR058563">
    <property type="entry name" value="Trs120_TRAPPC9_N"/>
</dbReference>
<evidence type="ECO:0000313" key="6">
    <source>
        <dbReference type="EMBL" id="JAT96149.1"/>
    </source>
</evidence>